<dbReference type="PANTHER" id="PTHR35176:SF6">
    <property type="entry name" value="HEME OXYGENASE HI_0854-RELATED"/>
    <property type="match status" value="1"/>
</dbReference>
<organism evidence="3 4">
    <name type="scientific">Winogradskya humida</name>
    <dbReference type="NCBI Taxonomy" id="113566"/>
    <lineage>
        <taxon>Bacteria</taxon>
        <taxon>Bacillati</taxon>
        <taxon>Actinomycetota</taxon>
        <taxon>Actinomycetes</taxon>
        <taxon>Micromonosporales</taxon>
        <taxon>Micromonosporaceae</taxon>
        <taxon>Winogradskya</taxon>
    </lineage>
</organism>
<dbReference type="InterPro" id="IPR012349">
    <property type="entry name" value="Split_barrel_FMN-bd"/>
</dbReference>
<dbReference type="NCBIfam" id="TIGR03618">
    <property type="entry name" value="Rv1155_F420"/>
    <property type="match status" value="1"/>
</dbReference>
<proteinExistence type="predicted"/>
<dbReference type="EMBL" id="BOMN01000132">
    <property type="protein sequence ID" value="GIE26059.1"/>
    <property type="molecule type" value="Genomic_DNA"/>
</dbReference>
<feature type="domain" description="Pyridoxamine 5'-phosphate oxidase N-terminal" evidence="2">
    <location>
        <begin position="61"/>
        <end position="184"/>
    </location>
</feature>
<reference evidence="3 4" key="1">
    <citation type="submission" date="2021-01" db="EMBL/GenBank/DDBJ databases">
        <title>Whole genome shotgun sequence of Actinoplanes humidus NBRC 14915.</title>
        <authorList>
            <person name="Komaki H."/>
            <person name="Tamura T."/>
        </authorList>
    </citation>
    <scope>NUCLEOTIDE SEQUENCE [LARGE SCALE GENOMIC DNA]</scope>
    <source>
        <strain evidence="3 4">NBRC 14915</strain>
    </source>
</reference>
<comment type="caution">
    <text evidence="3">The sequence shown here is derived from an EMBL/GenBank/DDBJ whole genome shotgun (WGS) entry which is preliminary data.</text>
</comment>
<keyword evidence="1" id="KW-0560">Oxidoreductase</keyword>
<gene>
    <name evidence="3" type="ORF">Ahu01nite_091610</name>
</gene>
<dbReference type="Pfam" id="PF01243">
    <property type="entry name" value="PNPOx_N"/>
    <property type="match status" value="1"/>
</dbReference>
<evidence type="ECO:0000259" key="2">
    <source>
        <dbReference type="Pfam" id="PF01243"/>
    </source>
</evidence>
<dbReference type="SUPFAM" id="SSF50475">
    <property type="entry name" value="FMN-binding split barrel"/>
    <property type="match status" value="1"/>
</dbReference>
<dbReference type="Proteomes" id="UP000603200">
    <property type="component" value="Unassembled WGS sequence"/>
</dbReference>
<dbReference type="PANTHER" id="PTHR35176">
    <property type="entry name" value="HEME OXYGENASE HI_0854-RELATED"/>
    <property type="match status" value="1"/>
</dbReference>
<sequence length="188" mass="21190">MIVNRATARRDVIGLSYEWAALTTTSRELIRIKLAKLAHSRFDMLNPGPSRLDRMTAMPLPTQVLDLLRLPNPAVMATVAADGRPVTVATWYLLEDDSNVLLGLDATRVRIKHLKKDPRVSLTVLASDDWYTHVSLQGTVSEIVEDVDLAGIDRISRHYNGDAYPDRESPRVLTRLAIERWHGWGKLK</sequence>
<dbReference type="InterPro" id="IPR019920">
    <property type="entry name" value="F420-binding_dom_put"/>
</dbReference>
<dbReference type="InterPro" id="IPR011576">
    <property type="entry name" value="Pyridox_Oxase_N"/>
</dbReference>
<evidence type="ECO:0000313" key="4">
    <source>
        <dbReference type="Proteomes" id="UP000603200"/>
    </source>
</evidence>
<evidence type="ECO:0000256" key="1">
    <source>
        <dbReference type="ARBA" id="ARBA00023002"/>
    </source>
</evidence>
<dbReference type="InterPro" id="IPR052019">
    <property type="entry name" value="F420H2_bilvrd_red/Heme_oxyg"/>
</dbReference>
<accession>A0ABQ4A5B8</accession>
<dbReference type="Gene3D" id="2.30.110.10">
    <property type="entry name" value="Electron Transport, Fmn-binding Protein, Chain A"/>
    <property type="match status" value="1"/>
</dbReference>
<evidence type="ECO:0000313" key="3">
    <source>
        <dbReference type="EMBL" id="GIE26059.1"/>
    </source>
</evidence>
<name>A0ABQ4A5B8_9ACTN</name>
<protein>
    <recommendedName>
        <fullName evidence="2">Pyridoxamine 5'-phosphate oxidase N-terminal domain-containing protein</fullName>
    </recommendedName>
</protein>
<keyword evidence="4" id="KW-1185">Reference proteome</keyword>